<keyword evidence="3 5" id="KW-0687">Ribonucleoprotein</keyword>
<dbReference type="GO" id="GO:0006412">
    <property type="term" value="P:translation"/>
    <property type="evidence" value="ECO:0007669"/>
    <property type="project" value="InterPro"/>
</dbReference>
<proteinExistence type="inferred from homology"/>
<feature type="compositionally biased region" description="Basic and acidic residues" evidence="7">
    <location>
        <begin position="122"/>
        <end position="141"/>
    </location>
</feature>
<evidence type="ECO:0000256" key="4">
    <source>
        <dbReference type="ARBA" id="ARBA00035494"/>
    </source>
</evidence>
<dbReference type="Gene3D" id="3.90.1030.10">
    <property type="entry name" value="Ribosomal protein L17"/>
    <property type="match status" value="1"/>
</dbReference>
<feature type="region of interest" description="Disordered" evidence="7">
    <location>
        <begin position="122"/>
        <end position="152"/>
    </location>
</feature>
<comment type="similarity">
    <text evidence="1 5">Belongs to the bacterial ribosomal protein bL17 family.</text>
</comment>
<evidence type="ECO:0000256" key="7">
    <source>
        <dbReference type="SAM" id="MobiDB-lite"/>
    </source>
</evidence>
<dbReference type="PANTHER" id="PTHR14413:SF16">
    <property type="entry name" value="LARGE RIBOSOMAL SUBUNIT PROTEIN BL17M"/>
    <property type="match status" value="1"/>
</dbReference>
<evidence type="ECO:0000313" key="9">
    <source>
        <dbReference type="Proteomes" id="UP000176665"/>
    </source>
</evidence>
<dbReference type="Pfam" id="PF01196">
    <property type="entry name" value="Ribosomal_L17"/>
    <property type="match status" value="1"/>
</dbReference>
<accession>A0A1F5YV21</accession>
<dbReference type="GO" id="GO:0003735">
    <property type="term" value="F:structural constituent of ribosome"/>
    <property type="evidence" value="ECO:0007669"/>
    <property type="project" value="InterPro"/>
</dbReference>
<evidence type="ECO:0000256" key="3">
    <source>
        <dbReference type="ARBA" id="ARBA00023274"/>
    </source>
</evidence>
<dbReference type="PROSITE" id="PS01167">
    <property type="entry name" value="RIBOSOMAL_L17"/>
    <property type="match status" value="1"/>
</dbReference>
<keyword evidence="2 5" id="KW-0689">Ribosomal protein</keyword>
<dbReference type="Proteomes" id="UP000176665">
    <property type="component" value="Unassembled WGS sequence"/>
</dbReference>
<evidence type="ECO:0000256" key="6">
    <source>
        <dbReference type="RuleBase" id="RU000661"/>
    </source>
</evidence>
<evidence type="ECO:0000256" key="5">
    <source>
        <dbReference type="RuleBase" id="RU000660"/>
    </source>
</evidence>
<dbReference type="InterPro" id="IPR036373">
    <property type="entry name" value="Ribosomal_bL17_sf"/>
</dbReference>
<gene>
    <name evidence="8" type="ORF">A2W14_00625</name>
</gene>
<reference evidence="8 9" key="1">
    <citation type="journal article" date="2016" name="Nat. Commun.">
        <title>Thousands of microbial genomes shed light on interconnected biogeochemical processes in an aquifer system.</title>
        <authorList>
            <person name="Anantharaman K."/>
            <person name="Brown C.T."/>
            <person name="Hug L.A."/>
            <person name="Sharon I."/>
            <person name="Castelle C.J."/>
            <person name="Probst A.J."/>
            <person name="Thomas B.C."/>
            <person name="Singh A."/>
            <person name="Wilkins M.J."/>
            <person name="Karaoz U."/>
            <person name="Brodie E.L."/>
            <person name="Williams K.H."/>
            <person name="Hubbard S.S."/>
            <person name="Banfield J.F."/>
        </authorList>
    </citation>
    <scope>NUCLEOTIDE SEQUENCE [LARGE SCALE GENOMIC DNA]</scope>
</reference>
<evidence type="ECO:0000256" key="1">
    <source>
        <dbReference type="ARBA" id="ARBA00008777"/>
    </source>
</evidence>
<dbReference type="SUPFAM" id="SSF64263">
    <property type="entry name" value="Prokaryotic ribosomal protein L17"/>
    <property type="match status" value="1"/>
</dbReference>
<evidence type="ECO:0000313" key="8">
    <source>
        <dbReference type="EMBL" id="OGG04071.1"/>
    </source>
</evidence>
<dbReference type="NCBIfam" id="TIGR00059">
    <property type="entry name" value="L17"/>
    <property type="match status" value="1"/>
</dbReference>
<evidence type="ECO:0000256" key="2">
    <source>
        <dbReference type="ARBA" id="ARBA00022980"/>
    </source>
</evidence>
<organism evidence="8 9">
    <name type="scientific">Candidatus Gottesmanbacteria bacterium RBG_16_37_8</name>
    <dbReference type="NCBI Taxonomy" id="1798371"/>
    <lineage>
        <taxon>Bacteria</taxon>
        <taxon>Candidatus Gottesmaniibacteriota</taxon>
    </lineage>
</organism>
<comment type="caution">
    <text evidence="8">The sequence shown here is derived from an EMBL/GenBank/DDBJ whole genome shotgun (WGS) entry which is preliminary data.</text>
</comment>
<protein>
    <recommendedName>
        <fullName evidence="4 6">50S ribosomal protein L17</fullName>
    </recommendedName>
</protein>
<dbReference type="PANTHER" id="PTHR14413">
    <property type="entry name" value="RIBOSOMAL PROTEIN L17"/>
    <property type="match status" value="1"/>
</dbReference>
<dbReference type="InterPro" id="IPR047859">
    <property type="entry name" value="Ribosomal_bL17_CS"/>
</dbReference>
<dbReference type="EMBL" id="MFJA01000007">
    <property type="protein sequence ID" value="OGG04071.1"/>
    <property type="molecule type" value="Genomic_DNA"/>
</dbReference>
<dbReference type="AlphaFoldDB" id="A0A1F5YV21"/>
<name>A0A1F5YV21_9BACT</name>
<dbReference type="InterPro" id="IPR000456">
    <property type="entry name" value="Ribosomal_bL17"/>
</dbReference>
<sequence>MRHKVFGKKLNRDIKERKALFRSLISSLIVYGRIKTTYAKAKAIGSLVEKLVTKAKDGSRSQVNQIASFLNRKEPVKKLVEEIAPRFKDKMGGFIRLIRLGRRQGDNADVVLMEWTVKEEPKKEIKEKKDEKPVNKDEKPAKKGKIKKSAKD</sequence>
<feature type="compositionally biased region" description="Basic residues" evidence="7">
    <location>
        <begin position="142"/>
        <end position="152"/>
    </location>
</feature>
<dbReference type="GO" id="GO:0022625">
    <property type="term" value="C:cytosolic large ribosomal subunit"/>
    <property type="evidence" value="ECO:0007669"/>
    <property type="project" value="TreeGrafter"/>
</dbReference>
<dbReference type="STRING" id="1798371.A2W14_00625"/>